<keyword evidence="4" id="KW-0067">ATP-binding</keyword>
<accession>A0A2U2B6T8</accession>
<dbReference type="InterPro" id="IPR047187">
    <property type="entry name" value="SF1_C_Upf1"/>
</dbReference>
<dbReference type="Pfam" id="PF13245">
    <property type="entry name" value="AAA_19"/>
    <property type="match status" value="1"/>
</dbReference>
<dbReference type="InterPro" id="IPR058210">
    <property type="entry name" value="SACS/Nov_dom"/>
</dbReference>
<evidence type="ECO:0000259" key="6">
    <source>
        <dbReference type="Pfam" id="PF25794"/>
    </source>
</evidence>
<dbReference type="SUPFAM" id="SSF55874">
    <property type="entry name" value="ATPase domain of HSP90 chaperone/DNA topoisomerase II/histidine kinase"/>
    <property type="match status" value="1"/>
</dbReference>
<evidence type="ECO:0000259" key="5">
    <source>
        <dbReference type="Pfam" id="PF13087"/>
    </source>
</evidence>
<organism evidence="7 8">
    <name type="scientific">Marinilabilia rubra</name>
    <dbReference type="NCBI Taxonomy" id="2162893"/>
    <lineage>
        <taxon>Bacteria</taxon>
        <taxon>Pseudomonadati</taxon>
        <taxon>Bacteroidota</taxon>
        <taxon>Bacteroidia</taxon>
        <taxon>Marinilabiliales</taxon>
        <taxon>Marinilabiliaceae</taxon>
        <taxon>Marinilabilia</taxon>
    </lineage>
</organism>
<dbReference type="GO" id="GO:0043139">
    <property type="term" value="F:5'-3' DNA helicase activity"/>
    <property type="evidence" value="ECO:0007669"/>
    <property type="project" value="TreeGrafter"/>
</dbReference>
<keyword evidence="8" id="KW-1185">Reference proteome</keyword>
<dbReference type="NCBIfam" id="NF047352">
    <property type="entry name" value="P_loop_sacsin"/>
    <property type="match status" value="1"/>
</dbReference>
<evidence type="ECO:0000256" key="3">
    <source>
        <dbReference type="ARBA" id="ARBA00022806"/>
    </source>
</evidence>
<evidence type="ECO:0000256" key="1">
    <source>
        <dbReference type="ARBA" id="ARBA00022741"/>
    </source>
</evidence>
<dbReference type="CDD" id="cd18808">
    <property type="entry name" value="SF1_C_Upf1"/>
    <property type="match status" value="1"/>
</dbReference>
<dbReference type="PANTHER" id="PTHR43788:SF8">
    <property type="entry name" value="DNA-BINDING PROTEIN SMUBP-2"/>
    <property type="match status" value="1"/>
</dbReference>
<sequence length="2289" mass="265707">MKIKNIRQYREFYKSIRPVDASQVDEHFIGNFHDKEEKRKYGWFALYHGDKEGYGNAEEGIGNFLSSFLDMAKDGQAVYEFLQNAVDAGASHFTMAWGKDEIDGNNYLLIANNGDMFNFDSVRSILNVGSSTKTADSQNIGKFGIGFKLAHRLVGKDNGLEELLNNNQPSGPILFSWQNRELGALASGSNPEPQPVLFKRKENQNYLITDNNPWLFKILITCFPALPENTTFAENIRLSDGTKITSPVFNQSEYQTLCRWVNNYREYLNDEIYEQGALFFIKLGTGKENDLADKNLAEGVRFSLAILQETAEEEIRKKHTLQTVQLNREAPIKKPSLNYLYFEITKAEHLSEYIYIRFGVRNEVELTSEQKAKLSRESDIEVLFGFRDYDSMEDYFKGAPNFYLYFPLSEEVHNFNFVLHSNAFYKASSRTFLHKGTTGEDGINERLLKTIANRLEDELLKLYKSDNPKDKKNFLNLYASLLTSSESSNYERQWVKEPFINEITRVLKRIVPVKENNTDEFTLSSTQPRIKTTAVNLPLEAYGMHHLTWFYWGAEAPDLIRYKAIEKLHPLVFDIFQLLSKEGISIYVNNWIEEDKSRIEIILKELDKESHEKVRSEHFKQNLKNLKIFEFSDSSLLSDNELVEKQDDGYIVLHNKLEDTENELQKIGIKTTKISLDSYQFFSKYAPYLSPDSQLRSQAKLIEIVSNSDTQKLNSQEKLNIFWVFRNMIEEGRRSERLGELKLFKNKLGNCVKIKNILRSTEIPWLKPFLMDKSEQHVDVDRYLLRDKTLIYENIIYAFWSTISQQLMQKDPEDRYIVFDQIKQYYEESKYSADEELQLTDEGGIFFKGIFSKTESPYFNEILQKIDSEKYSQIQDIVDDKLGLQIPDEFFLSVHNQIPFLINSPNKVITKNQYIFNPDEIHSFLRFCSVCNINLFADYSVYKNEERSYHCIRNDISNYFTENKKIKKYIEKYLGEVLLQLPETLNGYSKMVPLQGMALAEFLIEKSNCKNEEQKTDLIEALLQEDEETLARLFKALDELPLDLTWEDEKINEVVLGLIKRLLSGDKIERLQLQAKIIFKEKDSQFLLNSIDSANDDVIVHNGTSVIKLSRTLILGLEDDGAIRKILVFADEATNRELLTRKEATRIFRIESGDVTEELIKHFEKNLSDGQLRNAHQLILVLLSSHFGHDTLNKFKVRDAAGKWQKLKDNWVLPGIPTIEFYDKEYVLAEDYNSLATLLKLKEKEVFYYGKNNASLENEPDEYIIPFFLFQRGSSSKVLNTEIHDIKKLKYLFGRWHLTPHEQRINKDKEPWEEIFSFNPRLSIYSDFILESEKLNNSILDWVKENEQDRISFLRALGVQTNGSDIARLRKWFMDSENQSIIPVSIAGIPTVFLSNTLVGLADGFFEQTEKALPFKANSQKHHQINEIILTLLNAGENKELRIPVWYSNELILLGNQQGVWPYFLEMFDYEILIKNANAEVTEKLFESFQVIVHNEEYLEFVRESYEQLVIYYYFIEPEDFTEHDEPFYKSWLKKYGIQLFRIPKIEYGAFAKTRNDEIFIGKVSFADYYLDDEHETNKKLYYRSDISLEALKSSLVEDEKSDLADWLEELINDRNKMLAAFYNTLTASGKDEFDNEDTKLLLESLKERNKDEQRNEIVEDIKTNERYSYNWFKSYINYLLTFEEIADTTDQKSISFQSIEPYSINGKKSDKYFILRGANSMIPMNIEAFEDFSINLVFRSGLKVNIIVEGVSKKGQDLLTYIPKGIESKFSSNFSQVVNIKINFSPNLDLVQRLYDVFTNEKIITPWENIQEAMQPLHFIYGPPGTGKTTKICKILKEEYLKNPIFKVLVLVPTNKAGDVLAKKLIVDNVGLSVIRIGSATDPELEQLDEDIYQVSLNDLVFDGANVIISTIHRFPYYKISKEHGAHFKLFEKEALWDLVIFDESSMISLPYIVFALLSLKEVNSNTNYLVAGDPKQIPAIVDTSDKNLESLNLDDESIYKMLNIHSFDKEEQEKTKRKNDIIENLNTQFRSIEAIGKLFSEFSYEDLLYHGRNLSKEPRKTLPENFIDTLNNPVSLINFSIDHDTSVLQPRKLLYSSYHVYAGILASEIVKFLNNCNTENTNYSIGVISPYKAQALLMNKLIVASGISKNLQIKCDTVHGFQGDQCDIIILVINPNNHYYTGHKNSLLSKEYVYNVAISRARDYLWILNPFHQIKNNPHMQNMQEILGNNASIISSKYIEKILFGDSDFIVQNSYLTGHDNINVFGQVDMKYFIKAGNTAIDIQLRK</sequence>
<dbReference type="InterPro" id="IPR050534">
    <property type="entry name" value="Coronavir_polyprotein_1ab"/>
</dbReference>
<gene>
    <name evidence="7" type="ORF">DDZ16_13700</name>
</gene>
<feature type="domain" description="Sacsin/Nov" evidence="6">
    <location>
        <begin position="63"/>
        <end position="148"/>
    </location>
</feature>
<keyword evidence="2" id="KW-0378">Hydrolase</keyword>
<proteinExistence type="predicted"/>
<dbReference type="Pfam" id="PF25794">
    <property type="entry name" value="SACS"/>
    <property type="match status" value="1"/>
</dbReference>
<feature type="domain" description="DNA2/NAM7 helicase-like C-terminal" evidence="5">
    <location>
        <begin position="2020"/>
        <end position="2210"/>
    </location>
</feature>
<keyword evidence="3" id="KW-0347">Helicase</keyword>
<dbReference type="SUPFAM" id="SSF52540">
    <property type="entry name" value="P-loop containing nucleoside triphosphate hydrolases"/>
    <property type="match status" value="1"/>
</dbReference>
<comment type="caution">
    <text evidence="7">The sequence shown here is derived from an EMBL/GenBank/DDBJ whole genome shotgun (WGS) entry which is preliminary data.</text>
</comment>
<protein>
    <submittedName>
        <fullName evidence="7">Uncharacterized protein</fullName>
    </submittedName>
</protein>
<dbReference type="Proteomes" id="UP000244956">
    <property type="component" value="Unassembled WGS sequence"/>
</dbReference>
<dbReference type="Gene3D" id="3.40.50.300">
    <property type="entry name" value="P-loop containing nucleotide triphosphate hydrolases"/>
    <property type="match status" value="2"/>
</dbReference>
<dbReference type="GO" id="GO:0005524">
    <property type="term" value="F:ATP binding"/>
    <property type="evidence" value="ECO:0007669"/>
    <property type="project" value="UniProtKB-KW"/>
</dbReference>
<evidence type="ECO:0000256" key="2">
    <source>
        <dbReference type="ARBA" id="ARBA00022801"/>
    </source>
</evidence>
<dbReference type="Pfam" id="PF13087">
    <property type="entry name" value="AAA_12"/>
    <property type="match status" value="1"/>
</dbReference>
<dbReference type="PANTHER" id="PTHR43788">
    <property type="entry name" value="DNA2/NAM7 HELICASE FAMILY MEMBER"/>
    <property type="match status" value="1"/>
</dbReference>
<evidence type="ECO:0000256" key="4">
    <source>
        <dbReference type="ARBA" id="ARBA00022840"/>
    </source>
</evidence>
<dbReference type="InterPro" id="IPR041679">
    <property type="entry name" value="DNA2/NAM7-like_C"/>
</dbReference>
<evidence type="ECO:0000313" key="8">
    <source>
        <dbReference type="Proteomes" id="UP000244956"/>
    </source>
</evidence>
<dbReference type="InterPro" id="IPR027417">
    <property type="entry name" value="P-loop_NTPase"/>
</dbReference>
<reference evidence="7 8" key="1">
    <citation type="submission" date="2018-05" db="EMBL/GenBank/DDBJ databases">
        <title>Marinilabilia rubrum sp. nov., isolated from saltern sediment.</title>
        <authorList>
            <person name="Zhang R."/>
        </authorList>
    </citation>
    <scope>NUCLEOTIDE SEQUENCE [LARGE SCALE GENOMIC DNA]</scope>
    <source>
        <strain evidence="7 8">WTE16</strain>
    </source>
</reference>
<dbReference type="Gene3D" id="3.30.565.10">
    <property type="entry name" value="Histidine kinase-like ATPase, C-terminal domain"/>
    <property type="match status" value="1"/>
</dbReference>
<dbReference type="InterPro" id="IPR036890">
    <property type="entry name" value="HATPase_C_sf"/>
</dbReference>
<keyword evidence="1" id="KW-0547">Nucleotide-binding</keyword>
<evidence type="ECO:0000313" key="7">
    <source>
        <dbReference type="EMBL" id="PWD98788.1"/>
    </source>
</evidence>
<dbReference type="EMBL" id="QEWP01000011">
    <property type="protein sequence ID" value="PWD98788.1"/>
    <property type="molecule type" value="Genomic_DNA"/>
</dbReference>
<dbReference type="RefSeq" id="WP_109265050.1">
    <property type="nucleotide sequence ID" value="NZ_QEWP01000011.1"/>
</dbReference>
<name>A0A2U2B6T8_9BACT</name>
<dbReference type="OrthoDB" id="1062081at2"/>
<dbReference type="GO" id="GO:0016787">
    <property type="term" value="F:hydrolase activity"/>
    <property type="evidence" value="ECO:0007669"/>
    <property type="project" value="UniProtKB-KW"/>
</dbReference>